<keyword evidence="5" id="KW-1185">Reference proteome</keyword>
<dbReference type="EMBL" id="VJMH01000167">
    <property type="protein sequence ID" value="KAF0718244.1"/>
    <property type="molecule type" value="Genomic_DNA"/>
</dbReference>
<feature type="compositionally biased region" description="Low complexity" evidence="2">
    <location>
        <begin position="101"/>
        <end position="113"/>
    </location>
</feature>
<feature type="coiled-coil region" evidence="1">
    <location>
        <begin position="439"/>
        <end position="491"/>
    </location>
</feature>
<name>A0A485K8Q4_9STRA</name>
<dbReference type="EMBL" id="CAADRA010000167">
    <property type="protein sequence ID" value="VFT79022.1"/>
    <property type="molecule type" value="Genomic_DNA"/>
</dbReference>
<reference evidence="4 5" key="1">
    <citation type="submission" date="2019-03" db="EMBL/GenBank/DDBJ databases">
        <authorList>
            <person name="Gaulin E."/>
            <person name="Dumas B."/>
        </authorList>
    </citation>
    <scope>NUCLEOTIDE SEQUENCE [LARGE SCALE GENOMIC DNA]</scope>
    <source>
        <strain evidence="4">CBS 568.67</strain>
    </source>
</reference>
<accession>A0A485K8Q4</accession>
<feature type="region of interest" description="Disordered" evidence="2">
    <location>
        <begin position="1"/>
        <end position="30"/>
    </location>
</feature>
<organism evidence="4 5">
    <name type="scientific">Aphanomyces stellatus</name>
    <dbReference type="NCBI Taxonomy" id="120398"/>
    <lineage>
        <taxon>Eukaryota</taxon>
        <taxon>Sar</taxon>
        <taxon>Stramenopiles</taxon>
        <taxon>Oomycota</taxon>
        <taxon>Saprolegniomycetes</taxon>
        <taxon>Saprolegniales</taxon>
        <taxon>Verrucalvaceae</taxon>
        <taxon>Aphanomyces</taxon>
    </lineage>
</organism>
<evidence type="ECO:0000313" key="3">
    <source>
        <dbReference type="EMBL" id="KAF0718244.1"/>
    </source>
</evidence>
<keyword evidence="1" id="KW-0175">Coiled coil</keyword>
<feature type="region of interest" description="Disordered" evidence="2">
    <location>
        <begin position="86"/>
        <end position="140"/>
    </location>
</feature>
<feature type="coiled-coil region" evidence="1">
    <location>
        <begin position="214"/>
        <end position="244"/>
    </location>
</feature>
<feature type="compositionally biased region" description="Polar residues" evidence="2">
    <location>
        <begin position="7"/>
        <end position="24"/>
    </location>
</feature>
<evidence type="ECO:0000256" key="1">
    <source>
        <dbReference type="SAM" id="Coils"/>
    </source>
</evidence>
<sequence length="505" mass="56620">MPPAHASTASFHQSSEASQISQRNDSNHPEEYEIDQSLLTRYERLNQELEQMSRLMHSRHRNHSWDQVDSTRGGFLQNTQRTMSGIFSSRGLNNSSRQLPSSARASSRVLSSRGLTFSSRGLTPNERSSHVGGQSMSMRGGIFSSARGGGVLASTRGKLEIPSPYEEEWTALSKELEKARKACIDKRAAQSDLLEKIEKYETSAMRRFFSFNKEKRLEKLKGKLSKQLAEAEAAEDSLSKLERRSMSMSEVVPQLPPTSFATMRGDSSKSFQDHYNGGPLDPLDHELLERQELLEQEKRDILNNVFNAYVVPDVNRLKAHIAVATSELKASDSIKKQVDDVYAMYRSAFTLLRTALAAIVGNTYKHSMKEFIQGPYPMAIEAGRLVEGAALNIQPEAKRKYPDHAPTLTGVQLPKFPTSMKDLARPGALLTMEAGVMESADMERRLKRAESVIVKTQQLVNRNLECLEQWRALLEKDRLQAEATCRSLEAQLDKKMATIVHSMAA</sequence>
<dbReference type="Proteomes" id="UP000332933">
    <property type="component" value="Unassembled WGS sequence"/>
</dbReference>
<feature type="compositionally biased region" description="Polar residues" evidence="2">
    <location>
        <begin position="86"/>
        <end position="100"/>
    </location>
</feature>
<evidence type="ECO:0000313" key="5">
    <source>
        <dbReference type="Proteomes" id="UP000332933"/>
    </source>
</evidence>
<evidence type="ECO:0000313" key="4">
    <source>
        <dbReference type="EMBL" id="VFT79022.1"/>
    </source>
</evidence>
<dbReference type="AlphaFoldDB" id="A0A485K8Q4"/>
<dbReference type="OrthoDB" id="165682at2759"/>
<protein>
    <submittedName>
        <fullName evidence="4">Aste57867_1813 protein</fullName>
    </submittedName>
</protein>
<proteinExistence type="predicted"/>
<gene>
    <name evidence="4" type="primary">Aste57867_1813</name>
    <name evidence="3" type="ORF">As57867_001811</name>
    <name evidence="4" type="ORF">ASTE57867_1813</name>
</gene>
<feature type="compositionally biased region" description="Polar residues" evidence="2">
    <location>
        <begin position="114"/>
        <end position="137"/>
    </location>
</feature>
<reference evidence="3" key="2">
    <citation type="submission" date="2019-06" db="EMBL/GenBank/DDBJ databases">
        <title>Genomics analysis of Aphanomyces spp. identifies a new class of oomycete effector associated with host adaptation.</title>
        <authorList>
            <person name="Gaulin E."/>
        </authorList>
    </citation>
    <scope>NUCLEOTIDE SEQUENCE</scope>
    <source>
        <strain evidence="3">CBS 578.67</strain>
    </source>
</reference>
<evidence type="ECO:0000256" key="2">
    <source>
        <dbReference type="SAM" id="MobiDB-lite"/>
    </source>
</evidence>